<sequence>MSEEKKAKSNSQDTTASGGYQTPLNEEIRKTGTAAESNARESAKPESPGEDDVAGSPNQGTESR</sequence>
<gene>
    <name evidence="2" type="ORF">NIES23_25240</name>
</gene>
<evidence type="ECO:0000313" key="3">
    <source>
        <dbReference type="Proteomes" id="UP000217507"/>
    </source>
</evidence>
<dbReference type="Proteomes" id="UP000217507">
    <property type="component" value="Chromosome"/>
</dbReference>
<name>A0A1Z4KL81_ANAVA</name>
<feature type="region of interest" description="Disordered" evidence="1">
    <location>
        <begin position="1"/>
        <end position="64"/>
    </location>
</feature>
<reference evidence="2 3" key="1">
    <citation type="submission" date="2017-06" db="EMBL/GenBank/DDBJ databases">
        <title>Genome sequencing of cyanobaciteial culture collection at National Institute for Environmental Studies (NIES).</title>
        <authorList>
            <person name="Hirose Y."/>
            <person name="Shimura Y."/>
            <person name="Fujisawa T."/>
            <person name="Nakamura Y."/>
            <person name="Kawachi M."/>
        </authorList>
    </citation>
    <scope>NUCLEOTIDE SEQUENCE [LARGE SCALE GENOMIC DNA]</scope>
    <source>
        <strain evidence="2 3">NIES-23</strain>
    </source>
</reference>
<accession>A0A1Z4KL81</accession>
<organism evidence="2 3">
    <name type="scientific">Trichormus variabilis NIES-23</name>
    <dbReference type="NCBI Taxonomy" id="1973479"/>
    <lineage>
        <taxon>Bacteria</taxon>
        <taxon>Bacillati</taxon>
        <taxon>Cyanobacteriota</taxon>
        <taxon>Cyanophyceae</taxon>
        <taxon>Nostocales</taxon>
        <taxon>Nostocaceae</taxon>
        <taxon>Trichormus</taxon>
    </lineage>
</organism>
<protein>
    <submittedName>
        <fullName evidence="2">Uncharacterized protein</fullName>
    </submittedName>
</protein>
<evidence type="ECO:0000313" key="2">
    <source>
        <dbReference type="EMBL" id="BAY69725.1"/>
    </source>
</evidence>
<evidence type="ECO:0000256" key="1">
    <source>
        <dbReference type="SAM" id="MobiDB-lite"/>
    </source>
</evidence>
<dbReference type="EMBL" id="AP018216">
    <property type="protein sequence ID" value="BAY69725.1"/>
    <property type="molecule type" value="Genomic_DNA"/>
</dbReference>
<proteinExistence type="predicted"/>
<feature type="compositionally biased region" description="Polar residues" evidence="1">
    <location>
        <begin position="9"/>
        <end position="24"/>
    </location>
</feature>
<dbReference type="AlphaFoldDB" id="A0A1Z4KL81"/>